<feature type="active site" description="Proton donor" evidence="8">
    <location>
        <position position="141"/>
    </location>
</feature>
<dbReference type="InterPro" id="IPR036291">
    <property type="entry name" value="NAD(P)-bd_dom_sf"/>
</dbReference>
<dbReference type="SUPFAM" id="SSF51735">
    <property type="entry name" value="NAD(P)-binding Rossmann-fold domains"/>
    <property type="match status" value="1"/>
</dbReference>
<feature type="binding site" evidence="9">
    <location>
        <position position="398"/>
    </location>
    <ligand>
        <name>substrate</name>
    </ligand>
</feature>
<keyword evidence="9" id="KW-0547">Nucleotide-binding</keyword>
<evidence type="ECO:0000256" key="1">
    <source>
        <dbReference type="ARBA" id="ARBA00004173"/>
    </source>
</evidence>
<protein>
    <recommendedName>
        <fullName evidence="7">Glutamate dehydrogenase</fullName>
    </recommendedName>
</protein>
<keyword evidence="14" id="KW-1185">Reference proteome</keyword>
<proteinExistence type="inferred from homology"/>
<dbReference type="InterPro" id="IPR006097">
    <property type="entry name" value="Glu/Leu/Phe/Val/Trp_DH_dimer"/>
</dbReference>
<dbReference type="Gene3D" id="3.40.50.10860">
    <property type="entry name" value="Leucine Dehydrogenase, chain A, domain 1"/>
    <property type="match status" value="1"/>
</dbReference>
<keyword evidence="4" id="KW-0496">Mitochondrion</keyword>
<evidence type="ECO:0000256" key="11">
    <source>
        <dbReference type="RuleBase" id="RU004417"/>
    </source>
</evidence>
<dbReference type="AlphaFoldDB" id="A0AAW2ZRD7"/>
<feature type="domain" description="Glutamate/phenylalanine/leucine/valine/L-tryptophan dehydrogenase C-terminal" evidence="12">
    <location>
        <begin position="222"/>
        <end position="502"/>
    </location>
</feature>
<comment type="catalytic activity">
    <reaction evidence="5">
        <text>L-glutamate + NAD(+) + H2O = 2-oxoglutarate + NH4(+) + NADH + H(+)</text>
        <dbReference type="Rhea" id="RHEA:15133"/>
        <dbReference type="ChEBI" id="CHEBI:15377"/>
        <dbReference type="ChEBI" id="CHEBI:15378"/>
        <dbReference type="ChEBI" id="CHEBI:16810"/>
        <dbReference type="ChEBI" id="CHEBI:28938"/>
        <dbReference type="ChEBI" id="CHEBI:29985"/>
        <dbReference type="ChEBI" id="CHEBI:57540"/>
        <dbReference type="ChEBI" id="CHEBI:57945"/>
        <dbReference type="EC" id="1.4.1.3"/>
    </reaction>
</comment>
<keyword evidence="3 7" id="KW-0560">Oxidoreductase</keyword>
<gene>
    <name evidence="13" type="ORF">AKO1_010099</name>
</gene>
<dbReference type="GO" id="GO:0006538">
    <property type="term" value="P:L-glutamate catabolic process"/>
    <property type="evidence" value="ECO:0007669"/>
    <property type="project" value="TreeGrafter"/>
</dbReference>
<dbReference type="CDD" id="cd01076">
    <property type="entry name" value="NAD_bind_1_Glu_DH"/>
    <property type="match status" value="1"/>
</dbReference>
<dbReference type="Pfam" id="PF02812">
    <property type="entry name" value="ELFV_dehydrog_N"/>
    <property type="match status" value="1"/>
</dbReference>
<accession>A0AAW2ZRD7</accession>
<dbReference type="InterPro" id="IPR006096">
    <property type="entry name" value="Glu/Leu/Phe/Val/Trp_DH_C"/>
</dbReference>
<dbReference type="InterPro" id="IPR033922">
    <property type="entry name" value="NAD_bind_Glu_DH"/>
</dbReference>
<feature type="site" description="Important for catalysis" evidence="10">
    <location>
        <position position="183"/>
    </location>
</feature>
<dbReference type="Gene3D" id="3.40.50.720">
    <property type="entry name" value="NAD(P)-binding Rossmann-like Domain"/>
    <property type="match status" value="1"/>
</dbReference>
<evidence type="ECO:0000256" key="4">
    <source>
        <dbReference type="ARBA" id="ARBA00023128"/>
    </source>
</evidence>
<dbReference type="GO" id="GO:0000166">
    <property type="term" value="F:nucleotide binding"/>
    <property type="evidence" value="ECO:0007669"/>
    <property type="project" value="UniProtKB-KW"/>
</dbReference>
<evidence type="ECO:0000313" key="14">
    <source>
        <dbReference type="Proteomes" id="UP001431209"/>
    </source>
</evidence>
<feature type="binding site" evidence="9">
    <location>
        <position position="268"/>
    </location>
    <ligand>
        <name>NAD(+)</name>
        <dbReference type="ChEBI" id="CHEBI:57540"/>
    </ligand>
</feature>
<evidence type="ECO:0000259" key="12">
    <source>
        <dbReference type="SMART" id="SM00839"/>
    </source>
</evidence>
<dbReference type="Proteomes" id="UP001431209">
    <property type="component" value="Unassembled WGS sequence"/>
</dbReference>
<dbReference type="EMBL" id="JAOPGA020001893">
    <property type="protein sequence ID" value="KAL0491994.1"/>
    <property type="molecule type" value="Genomic_DNA"/>
</dbReference>
<dbReference type="GO" id="GO:0005739">
    <property type="term" value="C:mitochondrion"/>
    <property type="evidence" value="ECO:0007669"/>
    <property type="project" value="UniProtKB-SubCell"/>
</dbReference>
<dbReference type="SUPFAM" id="SSF53223">
    <property type="entry name" value="Aminoacid dehydrogenase-like, N-terminal domain"/>
    <property type="match status" value="1"/>
</dbReference>
<dbReference type="PROSITE" id="PS00074">
    <property type="entry name" value="GLFV_DEHYDROGENASE"/>
    <property type="match status" value="1"/>
</dbReference>
<dbReference type="PRINTS" id="PR00082">
    <property type="entry name" value="GLFDHDRGNASE"/>
</dbReference>
<dbReference type="GO" id="GO:0004352">
    <property type="term" value="F:glutamate dehydrogenase (NAD+) activity"/>
    <property type="evidence" value="ECO:0007669"/>
    <property type="project" value="TreeGrafter"/>
</dbReference>
<dbReference type="InterPro" id="IPR014362">
    <property type="entry name" value="Glu_DH"/>
</dbReference>
<feature type="binding site" evidence="9">
    <location>
        <position position="105"/>
    </location>
    <ligand>
        <name>substrate</name>
    </ligand>
</feature>
<organism evidence="13 14">
    <name type="scientific">Acrasis kona</name>
    <dbReference type="NCBI Taxonomy" id="1008807"/>
    <lineage>
        <taxon>Eukaryota</taxon>
        <taxon>Discoba</taxon>
        <taxon>Heterolobosea</taxon>
        <taxon>Tetramitia</taxon>
        <taxon>Eutetramitia</taxon>
        <taxon>Acrasidae</taxon>
        <taxon>Acrasis</taxon>
    </lineage>
</organism>
<comment type="catalytic activity">
    <reaction evidence="6">
        <text>L-glutamate + NADP(+) + H2O = 2-oxoglutarate + NH4(+) + NADPH + H(+)</text>
        <dbReference type="Rhea" id="RHEA:11612"/>
        <dbReference type="ChEBI" id="CHEBI:15377"/>
        <dbReference type="ChEBI" id="CHEBI:15378"/>
        <dbReference type="ChEBI" id="CHEBI:16810"/>
        <dbReference type="ChEBI" id="CHEBI:28938"/>
        <dbReference type="ChEBI" id="CHEBI:29985"/>
        <dbReference type="ChEBI" id="CHEBI:57783"/>
        <dbReference type="ChEBI" id="CHEBI:58349"/>
        <dbReference type="EC" id="1.4.1.3"/>
    </reaction>
</comment>
<dbReference type="InterPro" id="IPR033524">
    <property type="entry name" value="Glu/Leu/Phe/Val_DH_AS"/>
</dbReference>
<keyword evidence="9" id="KW-0520">NAD</keyword>
<evidence type="ECO:0000256" key="10">
    <source>
        <dbReference type="PIRSR" id="PIRSR000185-3"/>
    </source>
</evidence>
<dbReference type="SMART" id="SM00839">
    <property type="entry name" value="ELFV_dehydrog"/>
    <property type="match status" value="1"/>
</dbReference>
<dbReference type="PANTHER" id="PTHR11606:SF13">
    <property type="entry name" value="GLUTAMATE DEHYDROGENASE 1, MITOCHONDRIAL"/>
    <property type="match status" value="1"/>
</dbReference>
<dbReference type="InterPro" id="IPR006095">
    <property type="entry name" value="Glu/Leu/Phe/Val/Trp_DH"/>
</dbReference>
<evidence type="ECO:0000256" key="6">
    <source>
        <dbReference type="ARBA" id="ARBA00048577"/>
    </source>
</evidence>
<evidence type="ECO:0000256" key="3">
    <source>
        <dbReference type="ARBA" id="ARBA00023002"/>
    </source>
</evidence>
<dbReference type="PIRSF" id="PIRSF000185">
    <property type="entry name" value="Glu_DH"/>
    <property type="match status" value="1"/>
</dbReference>
<feature type="binding site" evidence="9">
    <location>
        <position position="229"/>
    </location>
    <ligand>
        <name>NAD(+)</name>
        <dbReference type="ChEBI" id="CHEBI:57540"/>
    </ligand>
</feature>
<comment type="subcellular location">
    <subcellularLocation>
        <location evidence="1">Mitochondrion</location>
    </subcellularLocation>
</comment>
<dbReference type="InterPro" id="IPR046346">
    <property type="entry name" value="Aminoacid_DH-like_N_sf"/>
</dbReference>
<dbReference type="Pfam" id="PF00208">
    <property type="entry name" value="ELFV_dehydrog"/>
    <property type="match status" value="1"/>
</dbReference>
<evidence type="ECO:0000256" key="2">
    <source>
        <dbReference type="ARBA" id="ARBA00006382"/>
    </source>
</evidence>
<dbReference type="PANTHER" id="PTHR11606">
    <property type="entry name" value="GLUTAMATE DEHYDROGENASE"/>
    <property type="match status" value="1"/>
</dbReference>
<sequence length="505" mass="55677">MLRGSSLRRIVNSGRILSTRSYSTQPVVGENGEQEPKFLQQVGLYFDKAANTTLHEPGLLQYIKEVDSLYEFLIPHETINADGKRVVKTIRAYRAQHSHHRLPTKGGIRYAPDVNRNEVMALATLMTFKCACVDVPFGGGKGGIAINPSEHNVTEIERITRRFASELIQRGIIGPAVDVPAPDYGTGMREMSWISDTYRAFRPNDINAMGIVTGKPVSQNGIRGRNEATGLGVFYSVRELVEDDEIMRSVGLTTGIKGKKVIVQGLGNVGYFAAKFFQENGAKVVGLGERFGAVYNPDGLDVDDVNTYHKVKHSLVGYPRAHTLLQNSADILEQDCDILIPAALEGVINLTNAHRIKAKVIGEGANGPTTPAAAEILEKNGAYIVPDLFCNAGGVTVSYFEWLKNLGHVQFGRLTRQAEEKGKRNMIDKLQTLTGRELSSAEYDVLTRGAAEKDFVYSGLEGTMKESYKVIRQISKDRQVNFRTAAYVSAIDKISLCYQEFGIWP</sequence>
<evidence type="ECO:0000256" key="5">
    <source>
        <dbReference type="ARBA" id="ARBA00047867"/>
    </source>
</evidence>
<reference evidence="13 14" key="1">
    <citation type="submission" date="2024-03" db="EMBL/GenBank/DDBJ databases">
        <title>The Acrasis kona genome and developmental transcriptomes reveal deep origins of eukaryotic multicellular pathways.</title>
        <authorList>
            <person name="Sheikh S."/>
            <person name="Fu C.-J."/>
            <person name="Brown M.W."/>
            <person name="Baldauf S.L."/>
        </authorList>
    </citation>
    <scope>NUCLEOTIDE SEQUENCE [LARGE SCALE GENOMIC DNA]</scope>
    <source>
        <strain evidence="13 14">ATCC MYA-3509</strain>
    </source>
</reference>
<evidence type="ECO:0000256" key="7">
    <source>
        <dbReference type="PIRNR" id="PIRNR000185"/>
    </source>
</evidence>
<evidence type="ECO:0000256" key="9">
    <source>
        <dbReference type="PIRSR" id="PIRSR000185-2"/>
    </source>
</evidence>
<dbReference type="FunFam" id="3.40.50.720:FF:000100">
    <property type="entry name" value="Glutamate dehydrogenase 1, mitochondrial"/>
    <property type="match status" value="1"/>
</dbReference>
<feature type="binding site" evidence="9">
    <location>
        <position position="129"/>
    </location>
    <ligand>
        <name>substrate</name>
    </ligand>
</feature>
<evidence type="ECO:0000313" key="13">
    <source>
        <dbReference type="EMBL" id="KAL0491994.1"/>
    </source>
</evidence>
<comment type="similarity">
    <text evidence="2 7 11">Belongs to the Glu/Leu/Phe/Val dehydrogenases family.</text>
</comment>
<name>A0AAW2ZRD7_9EUKA</name>
<comment type="caution">
    <text evidence="13">The sequence shown here is derived from an EMBL/GenBank/DDBJ whole genome shotgun (WGS) entry which is preliminary data.</text>
</comment>
<evidence type="ECO:0000256" key="8">
    <source>
        <dbReference type="PIRSR" id="PIRSR000185-1"/>
    </source>
</evidence>